<feature type="domain" description="Bro-N" evidence="1">
    <location>
        <begin position="1"/>
        <end position="111"/>
    </location>
</feature>
<dbReference type="SMART" id="SM01040">
    <property type="entry name" value="Bro-N"/>
    <property type="match status" value="1"/>
</dbReference>
<organism evidence="2">
    <name type="scientific">Siphoviridae sp. ctL4w2</name>
    <dbReference type="NCBI Taxonomy" id="2827844"/>
    <lineage>
        <taxon>Viruses</taxon>
        <taxon>Duplodnaviria</taxon>
        <taxon>Heunggongvirae</taxon>
        <taxon>Uroviricota</taxon>
        <taxon>Caudoviricetes</taxon>
    </lineage>
</organism>
<dbReference type="PANTHER" id="PTHR36180:SF2">
    <property type="entry name" value="BRO FAMILY PROTEIN"/>
    <property type="match status" value="1"/>
</dbReference>
<reference evidence="2" key="1">
    <citation type="journal article" date="2021" name="Proc. Natl. Acad. Sci. U.S.A.">
        <title>A Catalog of Tens of Thousands of Viruses from Human Metagenomes Reveals Hidden Associations with Chronic Diseases.</title>
        <authorList>
            <person name="Tisza M.J."/>
            <person name="Buck C.B."/>
        </authorList>
    </citation>
    <scope>NUCLEOTIDE SEQUENCE</scope>
    <source>
        <strain evidence="2">CtL4w2</strain>
    </source>
</reference>
<dbReference type="PANTHER" id="PTHR36180">
    <property type="entry name" value="DNA-BINDING PROTEIN-RELATED-RELATED"/>
    <property type="match status" value="1"/>
</dbReference>
<evidence type="ECO:0000313" key="2">
    <source>
        <dbReference type="EMBL" id="DAF56147.1"/>
    </source>
</evidence>
<accession>A0A8S5SZD7</accession>
<proteinExistence type="predicted"/>
<dbReference type="EMBL" id="BK032709">
    <property type="protein sequence ID" value="DAF56147.1"/>
    <property type="molecule type" value="Genomic_DNA"/>
</dbReference>
<dbReference type="PROSITE" id="PS51750">
    <property type="entry name" value="BRO_N"/>
    <property type="match status" value="1"/>
</dbReference>
<dbReference type="InterPro" id="IPR003497">
    <property type="entry name" value="BRO_N_domain"/>
</dbReference>
<evidence type="ECO:0000259" key="1">
    <source>
        <dbReference type="PROSITE" id="PS51750"/>
    </source>
</evidence>
<name>A0A8S5SZD7_9CAUD</name>
<sequence length="272" mass="30827">MNELMIFEGNEVEAFEFKGEILFNPYHVGVCLELSESAVRNYLAKMNEKQAVVLKNSDVRDKDIRKLNNAGEKFLTESGVYKLVFKSRKPNAEKFTDWVTDEVLPTLRKTGSYEMPKKKPTHKEKLPSVNQMVKNIKGALNDAGVDSKYIAAEIIRIYSDNGYPVKVPLISEVPVLWDCTTMAKEFGILSESGRPHDKAVSAIIQKLDVSEDEIVKTAYSRNGHDGVTVQYKDSVFQKVKEWLEENGYPTLIEHRLSNGNTNKCKVVYQEVA</sequence>
<protein>
    <submittedName>
        <fullName evidence="2">Antirepressor</fullName>
    </submittedName>
</protein>
<dbReference type="Pfam" id="PF02498">
    <property type="entry name" value="Bro-N"/>
    <property type="match status" value="1"/>
</dbReference>